<comment type="caution">
    <text evidence="2">The sequence shown here is derived from an EMBL/GenBank/DDBJ whole genome shotgun (WGS) entry which is preliminary data.</text>
</comment>
<dbReference type="SUPFAM" id="SSF56219">
    <property type="entry name" value="DNase I-like"/>
    <property type="match status" value="1"/>
</dbReference>
<feature type="coiled-coil region" evidence="1">
    <location>
        <begin position="136"/>
        <end position="163"/>
    </location>
</feature>
<keyword evidence="2" id="KW-0269">Exonuclease</keyword>
<dbReference type="AlphaFoldDB" id="A0A834WYK5"/>
<dbReference type="PANTHER" id="PTHR33710">
    <property type="entry name" value="BNAC02G09200D PROTEIN"/>
    <property type="match status" value="1"/>
</dbReference>
<gene>
    <name evidence="2" type="ORF">G2W53_009690</name>
</gene>
<dbReference type="GO" id="GO:0004519">
    <property type="term" value="F:endonuclease activity"/>
    <property type="evidence" value="ECO:0007669"/>
    <property type="project" value="UniProtKB-KW"/>
</dbReference>
<evidence type="ECO:0000313" key="2">
    <source>
        <dbReference type="EMBL" id="KAF7834831.1"/>
    </source>
</evidence>
<dbReference type="EMBL" id="JAAIUW010000004">
    <property type="protein sequence ID" value="KAF7834831.1"/>
    <property type="molecule type" value="Genomic_DNA"/>
</dbReference>
<evidence type="ECO:0000313" key="3">
    <source>
        <dbReference type="Proteomes" id="UP000634136"/>
    </source>
</evidence>
<evidence type="ECO:0000256" key="1">
    <source>
        <dbReference type="SAM" id="Coils"/>
    </source>
</evidence>
<reference evidence="2" key="1">
    <citation type="submission" date="2020-09" db="EMBL/GenBank/DDBJ databases">
        <title>Genome-Enabled Discovery of Anthraquinone Biosynthesis in Senna tora.</title>
        <authorList>
            <person name="Kang S.-H."/>
            <person name="Pandey R.P."/>
            <person name="Lee C.-M."/>
            <person name="Sim J.-S."/>
            <person name="Jeong J.-T."/>
            <person name="Choi B.-S."/>
            <person name="Jung M."/>
            <person name="Ginzburg D."/>
            <person name="Zhao K."/>
            <person name="Won S.Y."/>
            <person name="Oh T.-J."/>
            <person name="Yu Y."/>
            <person name="Kim N.-H."/>
            <person name="Lee O.R."/>
            <person name="Lee T.-H."/>
            <person name="Bashyal P."/>
            <person name="Kim T.-S."/>
            <person name="Lee W.-H."/>
            <person name="Kawkins C."/>
            <person name="Kim C.-K."/>
            <person name="Kim J.S."/>
            <person name="Ahn B.O."/>
            <person name="Rhee S.Y."/>
            <person name="Sohng J.K."/>
        </authorList>
    </citation>
    <scope>NUCLEOTIDE SEQUENCE</scope>
    <source>
        <tissue evidence="2">Leaf</tissue>
    </source>
</reference>
<keyword evidence="1" id="KW-0175">Coiled coil</keyword>
<organism evidence="2 3">
    <name type="scientific">Senna tora</name>
    <dbReference type="NCBI Taxonomy" id="362788"/>
    <lineage>
        <taxon>Eukaryota</taxon>
        <taxon>Viridiplantae</taxon>
        <taxon>Streptophyta</taxon>
        <taxon>Embryophyta</taxon>
        <taxon>Tracheophyta</taxon>
        <taxon>Spermatophyta</taxon>
        <taxon>Magnoliopsida</taxon>
        <taxon>eudicotyledons</taxon>
        <taxon>Gunneridae</taxon>
        <taxon>Pentapetalae</taxon>
        <taxon>rosids</taxon>
        <taxon>fabids</taxon>
        <taxon>Fabales</taxon>
        <taxon>Fabaceae</taxon>
        <taxon>Caesalpinioideae</taxon>
        <taxon>Cassia clade</taxon>
        <taxon>Senna</taxon>
    </lineage>
</organism>
<dbReference type="InterPro" id="IPR036691">
    <property type="entry name" value="Endo/exonu/phosph_ase_sf"/>
</dbReference>
<dbReference type="PANTHER" id="PTHR33710:SF71">
    <property type="entry name" value="ENDONUCLEASE_EXONUCLEASE_PHOSPHATASE DOMAIN-CONTAINING PROTEIN"/>
    <property type="match status" value="1"/>
</dbReference>
<keyword evidence="2" id="KW-0378">Hydrolase</keyword>
<name>A0A834WYK5_9FABA</name>
<protein>
    <submittedName>
        <fullName evidence="2">Endonuclease/exonuclease/phosphatase</fullName>
    </submittedName>
</protein>
<sequence>MVMSWLILGDMNQVLSSNEKLSMHQSISGAVEFRQFVDSNDLIDIHPQVWFTWTNGRNDGLAVWVRLDRALCNANCLFEFPHTSLCLPILCYDHSPLIINMYEQIPFRPRPFHFEAMWLLDPSCNLVLRIWNCYHFGQVQSKIKELQNELQNLQEVMKDIEMTKCGDDK</sequence>
<dbReference type="OrthoDB" id="1433660at2759"/>
<proteinExistence type="predicted"/>
<dbReference type="GO" id="GO:0004527">
    <property type="term" value="F:exonuclease activity"/>
    <property type="evidence" value="ECO:0007669"/>
    <property type="project" value="UniProtKB-KW"/>
</dbReference>
<dbReference type="Proteomes" id="UP000634136">
    <property type="component" value="Unassembled WGS sequence"/>
</dbReference>
<keyword evidence="3" id="KW-1185">Reference proteome</keyword>
<accession>A0A834WYK5</accession>
<keyword evidence="2" id="KW-0540">Nuclease</keyword>
<keyword evidence="2" id="KW-0255">Endonuclease</keyword>
<dbReference type="Gene3D" id="3.60.10.10">
    <property type="entry name" value="Endonuclease/exonuclease/phosphatase"/>
    <property type="match status" value="1"/>
</dbReference>